<dbReference type="InterPro" id="IPR050053">
    <property type="entry name" value="ATPase_alpha/beta_chains"/>
</dbReference>
<accession>A0A5D4ULF4</accession>
<dbReference type="GO" id="GO:0045259">
    <property type="term" value="C:proton-transporting ATP synthase complex"/>
    <property type="evidence" value="ECO:0007669"/>
    <property type="project" value="UniProtKB-KW"/>
</dbReference>
<dbReference type="PANTHER" id="PTHR15184">
    <property type="entry name" value="ATP SYNTHASE"/>
    <property type="match status" value="1"/>
</dbReference>
<evidence type="ECO:0000256" key="5">
    <source>
        <dbReference type="ARBA" id="ARBA00022840"/>
    </source>
</evidence>
<keyword evidence="6" id="KW-1278">Translocase</keyword>
<keyword evidence="5" id="KW-0067">ATP-binding</keyword>
<keyword evidence="10" id="KW-0066">ATP synthesis</keyword>
<evidence type="ECO:0000259" key="11">
    <source>
        <dbReference type="Pfam" id="PF22919"/>
    </source>
</evidence>
<evidence type="ECO:0000256" key="7">
    <source>
        <dbReference type="ARBA" id="ARBA00023065"/>
    </source>
</evidence>
<evidence type="ECO:0000256" key="4">
    <source>
        <dbReference type="ARBA" id="ARBA00022741"/>
    </source>
</evidence>
<dbReference type="SUPFAM" id="SSF52540">
    <property type="entry name" value="P-loop containing nucleoside triphosphate hydrolases"/>
    <property type="match status" value="1"/>
</dbReference>
<dbReference type="EMBL" id="VTEZ01000001">
    <property type="protein sequence ID" value="TYS87950.1"/>
    <property type="molecule type" value="Genomic_DNA"/>
</dbReference>
<evidence type="ECO:0000256" key="10">
    <source>
        <dbReference type="ARBA" id="ARBA00023310"/>
    </source>
</evidence>
<comment type="similarity">
    <text evidence="2">Belongs to the ATPase alpha/beta chains family.</text>
</comment>
<dbReference type="InterPro" id="IPR020003">
    <property type="entry name" value="ATPase_a/bsu_AS"/>
</dbReference>
<gene>
    <name evidence="12" type="ORF">FZC85_00445</name>
</gene>
<dbReference type="AlphaFoldDB" id="A0A5D4ULF4"/>
<dbReference type="InterPro" id="IPR024034">
    <property type="entry name" value="ATPase_F1/V1_b/a_C"/>
</dbReference>
<keyword evidence="3" id="KW-0813">Transport</keyword>
<evidence type="ECO:0000256" key="3">
    <source>
        <dbReference type="ARBA" id="ARBA00022448"/>
    </source>
</evidence>
<dbReference type="OrthoDB" id="2447669at2"/>
<dbReference type="PANTHER" id="PTHR15184:SF71">
    <property type="entry name" value="ATP SYNTHASE SUBUNIT BETA, MITOCHONDRIAL"/>
    <property type="match status" value="1"/>
</dbReference>
<evidence type="ECO:0000256" key="2">
    <source>
        <dbReference type="ARBA" id="ARBA00008936"/>
    </source>
</evidence>
<dbReference type="RefSeq" id="WP_148967259.1">
    <property type="nucleotide sequence ID" value="NZ_CANLNA010000001.1"/>
</dbReference>
<dbReference type="InterPro" id="IPR027417">
    <property type="entry name" value="P-loop_NTPase"/>
</dbReference>
<dbReference type="Proteomes" id="UP000324269">
    <property type="component" value="Unassembled WGS sequence"/>
</dbReference>
<evidence type="ECO:0000256" key="1">
    <source>
        <dbReference type="ARBA" id="ARBA00004370"/>
    </source>
</evidence>
<comment type="subcellular location">
    <subcellularLocation>
        <location evidence="1">Membrane</location>
    </subcellularLocation>
</comment>
<sequence>MKENLRLNVSLLRRRVPNLTSAAKTVGLRPATVSNLCTGKISVGRAEVKTIVTLANLANCTMDELIIQGGKLTMIETGIKPLDLFAPIVQGGTNGFVARAQVGQFVVLAEMTKVLKEKGYQSILLTPDKTYPGLSDLEGFVDAKCNSIDEAFAEVSLIEDKDRILLYVDRSYIVSGELYELRERFEGESYPEITTVLFDPTGEAVDEEDPFGPLDTLCYFDIDLSTRGVYPAIHPVQSTSILLEDDALDSSHTTIHKKAKKLLRRYKEIRVLMNTIGKDKIPEADLDLFHIGERLEAYLSQPFYVAEEFTKIKGQTVGIQQTIQDIQQILQGQYNHLEPKELTYKGKLI</sequence>
<keyword evidence="4" id="KW-0547">Nucleotide-binding</keyword>
<evidence type="ECO:0000313" key="12">
    <source>
        <dbReference type="EMBL" id="TYS87950.1"/>
    </source>
</evidence>
<keyword evidence="9" id="KW-0139">CF(1)</keyword>
<dbReference type="Gene3D" id="3.40.50.300">
    <property type="entry name" value="P-loop containing nucleotide triphosphate hydrolases"/>
    <property type="match status" value="1"/>
</dbReference>
<name>A0A5D4ULF4_9BACI</name>
<dbReference type="Pfam" id="PF22919">
    <property type="entry name" value="ATP-synt_VA_C"/>
    <property type="match status" value="1"/>
</dbReference>
<feature type="domain" description="ATP synthase A/B type C-terminal" evidence="11">
    <location>
        <begin position="248"/>
        <end position="315"/>
    </location>
</feature>
<protein>
    <recommendedName>
        <fullName evidence="11">ATP synthase A/B type C-terminal domain-containing protein</fullName>
    </recommendedName>
</protein>
<comment type="caution">
    <text evidence="12">The sequence shown here is derived from an EMBL/GenBank/DDBJ whole genome shotgun (WGS) entry which is preliminary data.</text>
</comment>
<organism evidence="12 13">
    <name type="scientific">Rossellomorea aquimaris</name>
    <dbReference type="NCBI Taxonomy" id="189382"/>
    <lineage>
        <taxon>Bacteria</taxon>
        <taxon>Bacillati</taxon>
        <taxon>Bacillota</taxon>
        <taxon>Bacilli</taxon>
        <taxon>Bacillales</taxon>
        <taxon>Bacillaceae</taxon>
        <taxon>Rossellomorea</taxon>
    </lineage>
</organism>
<dbReference type="GO" id="GO:0005524">
    <property type="term" value="F:ATP binding"/>
    <property type="evidence" value="ECO:0007669"/>
    <property type="project" value="UniProtKB-KW"/>
</dbReference>
<evidence type="ECO:0000256" key="8">
    <source>
        <dbReference type="ARBA" id="ARBA00023136"/>
    </source>
</evidence>
<dbReference type="GO" id="GO:0046933">
    <property type="term" value="F:proton-transporting ATP synthase activity, rotational mechanism"/>
    <property type="evidence" value="ECO:0007669"/>
    <property type="project" value="TreeGrafter"/>
</dbReference>
<dbReference type="PROSITE" id="PS00152">
    <property type="entry name" value="ATPASE_ALPHA_BETA"/>
    <property type="match status" value="1"/>
</dbReference>
<evidence type="ECO:0000256" key="9">
    <source>
        <dbReference type="ARBA" id="ARBA00023196"/>
    </source>
</evidence>
<reference evidence="12 13" key="1">
    <citation type="submission" date="2019-08" db="EMBL/GenBank/DDBJ databases">
        <title>Bacillus genomes from the desert of Cuatro Cienegas, Coahuila.</title>
        <authorList>
            <person name="Olmedo-Alvarez G."/>
        </authorList>
    </citation>
    <scope>NUCLEOTIDE SEQUENCE [LARGE SCALE GENOMIC DNA]</scope>
    <source>
        <strain evidence="12 13">CH87b_3T</strain>
    </source>
</reference>
<proteinExistence type="inferred from homology"/>
<evidence type="ECO:0000313" key="13">
    <source>
        <dbReference type="Proteomes" id="UP000324269"/>
    </source>
</evidence>
<evidence type="ECO:0000256" key="6">
    <source>
        <dbReference type="ARBA" id="ARBA00022967"/>
    </source>
</evidence>
<keyword evidence="7" id="KW-0406">Ion transport</keyword>
<keyword evidence="8" id="KW-0472">Membrane</keyword>
<dbReference type="InterPro" id="IPR055190">
    <property type="entry name" value="ATP-synt_VA_C"/>
</dbReference>
<dbReference type="SUPFAM" id="SSF47917">
    <property type="entry name" value="C-terminal domain of alpha and beta subunits of F1 ATP synthase"/>
    <property type="match status" value="1"/>
</dbReference>
<dbReference type="Gene3D" id="1.10.1140.10">
    <property type="entry name" value="Bovine Mitochondrial F1-atpase, Atp Synthase Beta Chain, Chain D, domain 3"/>
    <property type="match status" value="1"/>
</dbReference>